<dbReference type="Pfam" id="PF14246">
    <property type="entry name" value="TetR_C_7"/>
    <property type="match status" value="1"/>
</dbReference>
<dbReference type="AlphaFoldDB" id="A0AA41YX64"/>
<keyword evidence="1 2" id="KW-0238">DNA-binding</keyword>
<evidence type="ECO:0000313" key="5">
    <source>
        <dbReference type="Proteomes" id="UP001165667"/>
    </source>
</evidence>
<dbReference type="PANTHER" id="PTHR30055:SF146">
    <property type="entry name" value="HTH-TYPE TRANSCRIPTIONAL DUAL REGULATOR CECR"/>
    <property type="match status" value="1"/>
</dbReference>
<dbReference type="Gene3D" id="1.10.10.60">
    <property type="entry name" value="Homeodomain-like"/>
    <property type="match status" value="1"/>
</dbReference>
<comment type="caution">
    <text evidence="4">The sequence shown here is derived from an EMBL/GenBank/DDBJ whole genome shotgun (WGS) entry which is preliminary data.</text>
</comment>
<dbReference type="InterPro" id="IPR001647">
    <property type="entry name" value="HTH_TetR"/>
</dbReference>
<name>A0AA41YX64_9HYPH</name>
<dbReference type="EMBL" id="JAMOIM010000007">
    <property type="protein sequence ID" value="MCW6508925.1"/>
    <property type="molecule type" value="Genomic_DNA"/>
</dbReference>
<reference evidence="4" key="1">
    <citation type="submission" date="2022-05" db="EMBL/GenBank/DDBJ databases">
        <authorList>
            <person name="Pankratov T."/>
        </authorList>
    </citation>
    <scope>NUCLEOTIDE SEQUENCE</scope>
    <source>
        <strain evidence="4">BP6-180914</strain>
    </source>
</reference>
<dbReference type="Proteomes" id="UP001165667">
    <property type="component" value="Unassembled WGS sequence"/>
</dbReference>
<proteinExistence type="predicted"/>
<dbReference type="PANTHER" id="PTHR30055">
    <property type="entry name" value="HTH-TYPE TRANSCRIPTIONAL REGULATOR RUTR"/>
    <property type="match status" value="1"/>
</dbReference>
<dbReference type="InterPro" id="IPR039536">
    <property type="entry name" value="TetR_C_Proteobacteria"/>
</dbReference>
<evidence type="ECO:0000256" key="1">
    <source>
        <dbReference type="ARBA" id="ARBA00023125"/>
    </source>
</evidence>
<evidence type="ECO:0000313" key="4">
    <source>
        <dbReference type="EMBL" id="MCW6508925.1"/>
    </source>
</evidence>
<dbReference type="InterPro" id="IPR036271">
    <property type="entry name" value="Tet_transcr_reg_TetR-rel_C_sf"/>
</dbReference>
<dbReference type="Gene3D" id="1.10.357.10">
    <property type="entry name" value="Tetracycline Repressor, domain 2"/>
    <property type="match status" value="1"/>
</dbReference>
<sequence>MAERVFLMRGFGATTMQVVAAEAGASKETLYRHFGSKGDLFAEVVGNRARLLREKLDADFDRPHAMAEVLRDLGTNLLTHMSGPEVMCLLRIVISEAPRDPDLGRIFFASGPERTRKRLAEYLEAARARGEFHGRSAALAANIFLAAVVGSLHMVNLTLHDPPVLTPAEIRERVDEAVAMFLNYYG</sequence>
<dbReference type="InterPro" id="IPR009057">
    <property type="entry name" value="Homeodomain-like_sf"/>
</dbReference>
<dbReference type="RefSeq" id="WP_282585287.1">
    <property type="nucleotide sequence ID" value="NZ_JAMOIM010000007.1"/>
</dbReference>
<dbReference type="InterPro" id="IPR050109">
    <property type="entry name" value="HTH-type_TetR-like_transc_reg"/>
</dbReference>
<evidence type="ECO:0000259" key="3">
    <source>
        <dbReference type="PROSITE" id="PS50977"/>
    </source>
</evidence>
<dbReference type="PROSITE" id="PS50977">
    <property type="entry name" value="HTH_TETR_2"/>
    <property type="match status" value="1"/>
</dbReference>
<dbReference type="GO" id="GO:0003700">
    <property type="term" value="F:DNA-binding transcription factor activity"/>
    <property type="evidence" value="ECO:0007669"/>
    <property type="project" value="TreeGrafter"/>
</dbReference>
<organism evidence="4 5">
    <name type="scientific">Lichenifustis flavocetrariae</name>
    <dbReference type="NCBI Taxonomy" id="2949735"/>
    <lineage>
        <taxon>Bacteria</taxon>
        <taxon>Pseudomonadati</taxon>
        <taxon>Pseudomonadota</taxon>
        <taxon>Alphaproteobacteria</taxon>
        <taxon>Hyphomicrobiales</taxon>
        <taxon>Lichenihabitantaceae</taxon>
        <taxon>Lichenifustis</taxon>
    </lineage>
</organism>
<dbReference type="Pfam" id="PF00440">
    <property type="entry name" value="TetR_N"/>
    <property type="match status" value="1"/>
</dbReference>
<dbReference type="GO" id="GO:0000976">
    <property type="term" value="F:transcription cis-regulatory region binding"/>
    <property type="evidence" value="ECO:0007669"/>
    <property type="project" value="TreeGrafter"/>
</dbReference>
<keyword evidence="5" id="KW-1185">Reference proteome</keyword>
<feature type="domain" description="HTH tetR-type" evidence="3">
    <location>
        <begin position="1"/>
        <end position="52"/>
    </location>
</feature>
<dbReference type="SUPFAM" id="SSF46689">
    <property type="entry name" value="Homeodomain-like"/>
    <property type="match status" value="1"/>
</dbReference>
<feature type="DNA-binding region" description="H-T-H motif" evidence="2">
    <location>
        <begin position="15"/>
        <end position="34"/>
    </location>
</feature>
<protein>
    <submittedName>
        <fullName evidence="4">TetR/AcrR family transcriptional regulator</fullName>
    </submittedName>
</protein>
<accession>A0AA41YX64</accession>
<dbReference type="SUPFAM" id="SSF48498">
    <property type="entry name" value="Tetracyclin repressor-like, C-terminal domain"/>
    <property type="match status" value="1"/>
</dbReference>
<gene>
    <name evidence="4" type="ORF">M8523_12930</name>
</gene>
<evidence type="ECO:0000256" key="2">
    <source>
        <dbReference type="PROSITE-ProRule" id="PRU00335"/>
    </source>
</evidence>